<evidence type="ECO:0000256" key="7">
    <source>
        <dbReference type="ARBA" id="ARBA00022982"/>
    </source>
</evidence>
<evidence type="ECO:0000256" key="3">
    <source>
        <dbReference type="ARBA" id="ARBA00022448"/>
    </source>
</evidence>
<evidence type="ECO:0000256" key="5">
    <source>
        <dbReference type="ARBA" id="ARBA00022692"/>
    </source>
</evidence>
<feature type="domain" description="Cytochrome b561" evidence="13">
    <location>
        <begin position="1"/>
        <end position="167"/>
    </location>
</feature>
<keyword evidence="15" id="KW-1185">Reference proteome</keyword>
<evidence type="ECO:0000256" key="2">
    <source>
        <dbReference type="ARBA" id="ARBA00004141"/>
    </source>
</evidence>
<dbReference type="EC" id="7.2.1.3" evidence="11"/>
<accession>A0A7R8XBB4</accession>
<sequence>MAEWATHGALMIAAWLGFAATGVLLPTYFRGDFPGKKILNKDLWFAGHWLLMNLALLFTVISFIVIYNYEGWKQEKNNHSALGLFVCILAFVQPLAAAFRPGPTSEWRPAFNWIHWAVGNLILFLAYYNSFLGLGRVGSSQGIYLLGFFVVFNVFVHFAIQVLYFFLRIRKIVDGCFCPPMITLSGAIPINYSPDSPSQKLEKNLAAGEETDTNRVAPSATFNLSALKNQGGIGDLARKGLLVLHFIVAWGVVIALGIIITK</sequence>
<keyword evidence="3" id="KW-0813">Transport</keyword>
<dbReference type="OrthoDB" id="6372137at2759"/>
<keyword evidence="4" id="KW-0349">Heme</keyword>
<feature type="transmembrane region" description="Helical" evidence="12">
    <location>
        <begin position="143"/>
        <end position="167"/>
    </location>
</feature>
<evidence type="ECO:0000259" key="13">
    <source>
        <dbReference type="PROSITE" id="PS50939"/>
    </source>
</evidence>
<feature type="transmembrane region" description="Helical" evidence="12">
    <location>
        <begin position="81"/>
        <end position="99"/>
    </location>
</feature>
<dbReference type="PANTHER" id="PTHR15422:SF24">
    <property type="entry name" value="DOMON RELATED DOMAIN-CONTAINING PROTEIN"/>
    <property type="match status" value="1"/>
</dbReference>
<comment type="cofactor">
    <cofactor evidence="1">
        <name>heme b</name>
        <dbReference type="ChEBI" id="CHEBI:60344"/>
    </cofactor>
</comment>
<evidence type="ECO:0000256" key="8">
    <source>
        <dbReference type="ARBA" id="ARBA00022989"/>
    </source>
</evidence>
<evidence type="ECO:0000313" key="15">
    <source>
        <dbReference type="Proteomes" id="UP000677054"/>
    </source>
</evidence>
<gene>
    <name evidence="14" type="ORF">DSTB1V02_LOCUS6984</name>
</gene>
<feature type="transmembrane region" description="Helical" evidence="12">
    <location>
        <begin position="6"/>
        <end position="29"/>
    </location>
</feature>
<keyword evidence="5 12" id="KW-0812">Transmembrane</keyword>
<dbReference type="GO" id="GO:0140575">
    <property type="term" value="F:transmembrane monodehydroascorbate reductase activity"/>
    <property type="evidence" value="ECO:0007669"/>
    <property type="project" value="InterPro"/>
</dbReference>
<feature type="transmembrane region" description="Helical" evidence="12">
    <location>
        <begin position="111"/>
        <end position="131"/>
    </location>
</feature>
<dbReference type="GO" id="GO:0046872">
    <property type="term" value="F:metal ion binding"/>
    <property type="evidence" value="ECO:0007669"/>
    <property type="project" value="UniProtKB-KW"/>
</dbReference>
<dbReference type="GO" id="GO:0016020">
    <property type="term" value="C:membrane"/>
    <property type="evidence" value="ECO:0007669"/>
    <property type="project" value="UniProtKB-SubCell"/>
</dbReference>
<reference evidence="14" key="1">
    <citation type="submission" date="2020-11" db="EMBL/GenBank/DDBJ databases">
        <authorList>
            <person name="Tran Van P."/>
        </authorList>
    </citation>
    <scope>NUCLEOTIDE SEQUENCE</scope>
</reference>
<evidence type="ECO:0000256" key="6">
    <source>
        <dbReference type="ARBA" id="ARBA00022723"/>
    </source>
</evidence>
<dbReference type="EMBL" id="CAJPEV010001355">
    <property type="protein sequence ID" value="CAG0892214.1"/>
    <property type="molecule type" value="Genomic_DNA"/>
</dbReference>
<dbReference type="Gene3D" id="1.20.120.1770">
    <property type="match status" value="1"/>
</dbReference>
<feature type="transmembrane region" description="Helical" evidence="12">
    <location>
        <begin position="50"/>
        <end position="69"/>
    </location>
</feature>
<dbReference type="SMART" id="SM00665">
    <property type="entry name" value="B561"/>
    <property type="match status" value="1"/>
</dbReference>
<dbReference type="PANTHER" id="PTHR15422">
    <property type="entry name" value="OS05G0565100 PROTEIN"/>
    <property type="match status" value="1"/>
</dbReference>
<evidence type="ECO:0000256" key="4">
    <source>
        <dbReference type="ARBA" id="ARBA00022617"/>
    </source>
</evidence>
<keyword evidence="6" id="KW-0479">Metal-binding</keyword>
<name>A0A7R8XBB4_9CRUS</name>
<dbReference type="InterPro" id="IPR045150">
    <property type="entry name" value="CYB561D1/2"/>
</dbReference>
<evidence type="ECO:0000256" key="9">
    <source>
        <dbReference type="ARBA" id="ARBA00023004"/>
    </source>
</evidence>
<dbReference type="InterPro" id="IPR006593">
    <property type="entry name" value="Cyt_b561/ferric_Rdtase_TM"/>
</dbReference>
<evidence type="ECO:0000313" key="14">
    <source>
        <dbReference type="EMBL" id="CAD7247150.1"/>
    </source>
</evidence>
<dbReference type="PROSITE" id="PS50939">
    <property type="entry name" value="CYTOCHROME_B561"/>
    <property type="match status" value="1"/>
</dbReference>
<keyword evidence="9" id="KW-0408">Iron</keyword>
<evidence type="ECO:0000256" key="12">
    <source>
        <dbReference type="SAM" id="Phobius"/>
    </source>
</evidence>
<dbReference type="CDD" id="cd08760">
    <property type="entry name" value="Cyt_b561_FRRS1_like"/>
    <property type="match status" value="1"/>
</dbReference>
<dbReference type="AlphaFoldDB" id="A0A7R8XBB4"/>
<comment type="subcellular location">
    <subcellularLocation>
        <location evidence="2">Membrane</location>
        <topology evidence="2">Multi-pass membrane protein</topology>
    </subcellularLocation>
</comment>
<feature type="transmembrane region" description="Helical" evidence="12">
    <location>
        <begin position="241"/>
        <end position="260"/>
    </location>
</feature>
<evidence type="ECO:0000256" key="11">
    <source>
        <dbReference type="ARBA" id="ARBA00024225"/>
    </source>
</evidence>
<organism evidence="14">
    <name type="scientific">Darwinula stevensoni</name>
    <dbReference type="NCBI Taxonomy" id="69355"/>
    <lineage>
        <taxon>Eukaryota</taxon>
        <taxon>Metazoa</taxon>
        <taxon>Ecdysozoa</taxon>
        <taxon>Arthropoda</taxon>
        <taxon>Crustacea</taxon>
        <taxon>Oligostraca</taxon>
        <taxon>Ostracoda</taxon>
        <taxon>Podocopa</taxon>
        <taxon>Podocopida</taxon>
        <taxon>Darwinulocopina</taxon>
        <taxon>Darwinuloidea</taxon>
        <taxon>Darwinulidae</taxon>
        <taxon>Darwinula</taxon>
    </lineage>
</organism>
<keyword evidence="7" id="KW-0249">Electron transport</keyword>
<dbReference type="GO" id="GO:0140571">
    <property type="term" value="F:transmembrane ascorbate ferrireductase activity"/>
    <property type="evidence" value="ECO:0007669"/>
    <property type="project" value="UniProtKB-EC"/>
</dbReference>
<evidence type="ECO:0000256" key="10">
    <source>
        <dbReference type="ARBA" id="ARBA00023136"/>
    </source>
</evidence>
<dbReference type="GO" id="GO:0020037">
    <property type="term" value="F:heme binding"/>
    <property type="evidence" value="ECO:0007669"/>
    <property type="project" value="TreeGrafter"/>
</dbReference>
<keyword evidence="10 12" id="KW-0472">Membrane</keyword>
<dbReference type="Pfam" id="PF03188">
    <property type="entry name" value="Cytochrom_B561"/>
    <property type="match status" value="1"/>
</dbReference>
<keyword evidence="8 12" id="KW-1133">Transmembrane helix</keyword>
<protein>
    <recommendedName>
        <fullName evidence="11">ascorbate ferrireductase (transmembrane)</fullName>
        <ecNumber evidence="11">7.2.1.3</ecNumber>
    </recommendedName>
</protein>
<evidence type="ECO:0000256" key="1">
    <source>
        <dbReference type="ARBA" id="ARBA00001970"/>
    </source>
</evidence>
<proteinExistence type="predicted"/>
<dbReference type="EMBL" id="LR900872">
    <property type="protein sequence ID" value="CAD7247150.1"/>
    <property type="molecule type" value="Genomic_DNA"/>
</dbReference>
<dbReference type="Proteomes" id="UP000677054">
    <property type="component" value="Unassembled WGS sequence"/>
</dbReference>